<evidence type="ECO:0000259" key="4">
    <source>
        <dbReference type="Pfam" id="PF00535"/>
    </source>
</evidence>
<keyword evidence="3" id="KW-0808">Transferase</keyword>
<evidence type="ECO:0000256" key="1">
    <source>
        <dbReference type="ARBA" id="ARBA00006739"/>
    </source>
</evidence>
<dbReference type="InterPro" id="IPR001173">
    <property type="entry name" value="Glyco_trans_2-like"/>
</dbReference>
<evidence type="ECO:0000256" key="3">
    <source>
        <dbReference type="ARBA" id="ARBA00022679"/>
    </source>
</evidence>
<evidence type="ECO:0000313" key="6">
    <source>
        <dbReference type="Proteomes" id="UP000076967"/>
    </source>
</evidence>
<sequence>MKPQISIVVPVYKVENCLDRCVQSLMNQTYTAIEIILVDDGSPDRCGMMCDNYAKQDSRISVVHKTNGGLSDARNCGMREAKGDYILFVDSDDYIEVHICEKFIEIINNNAPEIIVGAANRLENNQVIPMQHTLTQQSGVVTGEKFLLEELKAKTMYMVVWMNLYKREFLLHNNLEFKVGLLHEDEQFMPRVFLKAKSVVSTNILFYNYIIREDSITQKKDLSKNGVHIIQTCYELAKIYDELKDDELRRLLDDHLVEIYLCGFKMGRLCRKKYNKLIDKRFLLSRVYSKQNKIEVRLLVINKRIYYLIHIFSIGFFSLLKKMNST</sequence>
<dbReference type="Gene3D" id="3.90.550.10">
    <property type="entry name" value="Spore Coat Polysaccharide Biosynthesis Protein SpsA, Chain A"/>
    <property type="match status" value="1"/>
</dbReference>
<evidence type="ECO:0000313" key="5">
    <source>
        <dbReference type="EMBL" id="OAB36046.1"/>
    </source>
</evidence>
<dbReference type="OrthoDB" id="396512at2"/>
<dbReference type="SUPFAM" id="SSF53448">
    <property type="entry name" value="Nucleotide-diphospho-sugar transferases"/>
    <property type="match status" value="1"/>
</dbReference>
<organism evidence="5 6">
    <name type="scientific">Paenibacillus glacialis</name>
    <dbReference type="NCBI Taxonomy" id="494026"/>
    <lineage>
        <taxon>Bacteria</taxon>
        <taxon>Bacillati</taxon>
        <taxon>Bacillota</taxon>
        <taxon>Bacilli</taxon>
        <taxon>Bacillales</taxon>
        <taxon>Paenibacillaceae</taxon>
        <taxon>Paenibacillus</taxon>
    </lineage>
</organism>
<dbReference type="InterPro" id="IPR029044">
    <property type="entry name" value="Nucleotide-diphossugar_trans"/>
</dbReference>
<reference evidence="5 6" key="1">
    <citation type="submission" date="2016-03" db="EMBL/GenBank/DDBJ databases">
        <title>Draft genome sequence of Paenibacillus glacialis DSM 22343.</title>
        <authorList>
            <person name="Shin S.-K."/>
            <person name="Yi H."/>
        </authorList>
    </citation>
    <scope>NUCLEOTIDE SEQUENCE [LARGE SCALE GENOMIC DNA]</scope>
    <source>
        <strain evidence="5 6">DSM 22343</strain>
    </source>
</reference>
<keyword evidence="6" id="KW-1185">Reference proteome</keyword>
<dbReference type="PANTHER" id="PTHR22916">
    <property type="entry name" value="GLYCOSYLTRANSFERASE"/>
    <property type="match status" value="1"/>
</dbReference>
<gene>
    <name evidence="5" type="ORF">PGLA_21765</name>
</gene>
<dbReference type="AlphaFoldDB" id="A0A168FBF5"/>
<dbReference type="GO" id="GO:0016757">
    <property type="term" value="F:glycosyltransferase activity"/>
    <property type="evidence" value="ECO:0007669"/>
    <property type="project" value="UniProtKB-KW"/>
</dbReference>
<dbReference type="RefSeq" id="WP_068537034.1">
    <property type="nucleotide sequence ID" value="NZ_LVJH01000058.1"/>
</dbReference>
<feature type="domain" description="Glycosyltransferase 2-like" evidence="4">
    <location>
        <begin position="6"/>
        <end position="168"/>
    </location>
</feature>
<dbReference type="Pfam" id="PF00535">
    <property type="entry name" value="Glycos_transf_2"/>
    <property type="match status" value="1"/>
</dbReference>
<accession>A0A168FBF5</accession>
<dbReference type="Proteomes" id="UP000076967">
    <property type="component" value="Unassembled WGS sequence"/>
</dbReference>
<comment type="caution">
    <text evidence="5">The sequence shown here is derived from an EMBL/GenBank/DDBJ whole genome shotgun (WGS) entry which is preliminary data.</text>
</comment>
<evidence type="ECO:0000256" key="2">
    <source>
        <dbReference type="ARBA" id="ARBA00022676"/>
    </source>
</evidence>
<dbReference type="EMBL" id="LVJH01000058">
    <property type="protein sequence ID" value="OAB36046.1"/>
    <property type="molecule type" value="Genomic_DNA"/>
</dbReference>
<name>A0A168FBF5_9BACL</name>
<dbReference type="STRING" id="494026.PGLA_21765"/>
<comment type="similarity">
    <text evidence="1">Belongs to the glycosyltransferase 2 family.</text>
</comment>
<keyword evidence="2" id="KW-0328">Glycosyltransferase</keyword>
<dbReference type="CDD" id="cd00761">
    <property type="entry name" value="Glyco_tranf_GTA_type"/>
    <property type="match status" value="1"/>
</dbReference>
<dbReference type="PANTHER" id="PTHR22916:SF51">
    <property type="entry name" value="GLYCOSYLTRANSFERASE EPSH-RELATED"/>
    <property type="match status" value="1"/>
</dbReference>
<protein>
    <recommendedName>
        <fullName evidence="4">Glycosyltransferase 2-like domain-containing protein</fullName>
    </recommendedName>
</protein>
<proteinExistence type="inferred from homology"/>